<dbReference type="PANTHER" id="PTHR47955:SF15">
    <property type="entry name" value="CYTOCHROME P450 71A2-LIKE"/>
    <property type="match status" value="1"/>
</dbReference>
<accession>A0AA88DCU1</accession>
<evidence type="ECO:0000313" key="5">
    <source>
        <dbReference type="Proteomes" id="UP001187192"/>
    </source>
</evidence>
<name>A0AA88DCU1_FICCA</name>
<keyword evidence="3" id="KW-0408">Iron</keyword>
<keyword evidence="5" id="KW-1185">Reference proteome</keyword>
<dbReference type="SUPFAM" id="SSF48264">
    <property type="entry name" value="Cytochrome P450"/>
    <property type="match status" value="1"/>
</dbReference>
<evidence type="ECO:0008006" key="6">
    <source>
        <dbReference type="Google" id="ProtNLM"/>
    </source>
</evidence>
<dbReference type="InterPro" id="IPR036396">
    <property type="entry name" value="Cyt_P450_sf"/>
</dbReference>
<proteinExistence type="inferred from homology"/>
<comment type="caution">
    <text evidence="4">The sequence shown here is derived from an EMBL/GenBank/DDBJ whole genome shotgun (WGS) entry which is preliminary data.</text>
</comment>
<evidence type="ECO:0000256" key="2">
    <source>
        <dbReference type="ARBA" id="ARBA00022723"/>
    </source>
</evidence>
<comment type="similarity">
    <text evidence="1">Belongs to the cytochrome P450 family.</text>
</comment>
<protein>
    <recommendedName>
        <fullName evidence="6">Cytochrome P450</fullName>
    </recommendedName>
</protein>
<evidence type="ECO:0000256" key="3">
    <source>
        <dbReference type="ARBA" id="ARBA00023004"/>
    </source>
</evidence>
<dbReference type="GO" id="GO:0005506">
    <property type="term" value="F:iron ion binding"/>
    <property type="evidence" value="ECO:0007669"/>
    <property type="project" value="InterPro"/>
</dbReference>
<dbReference type="PANTHER" id="PTHR47955">
    <property type="entry name" value="CYTOCHROME P450 FAMILY 71 PROTEIN"/>
    <property type="match status" value="1"/>
</dbReference>
<dbReference type="InterPro" id="IPR001128">
    <property type="entry name" value="Cyt_P450"/>
</dbReference>
<dbReference type="EMBL" id="BTGU01000004">
    <property type="protein sequence ID" value="GMN33909.1"/>
    <property type="molecule type" value="Genomic_DNA"/>
</dbReference>
<dbReference type="GO" id="GO:0004497">
    <property type="term" value="F:monooxygenase activity"/>
    <property type="evidence" value="ECO:0007669"/>
    <property type="project" value="InterPro"/>
</dbReference>
<organism evidence="4 5">
    <name type="scientific">Ficus carica</name>
    <name type="common">Common fig</name>
    <dbReference type="NCBI Taxonomy" id="3494"/>
    <lineage>
        <taxon>Eukaryota</taxon>
        <taxon>Viridiplantae</taxon>
        <taxon>Streptophyta</taxon>
        <taxon>Embryophyta</taxon>
        <taxon>Tracheophyta</taxon>
        <taxon>Spermatophyta</taxon>
        <taxon>Magnoliopsida</taxon>
        <taxon>eudicotyledons</taxon>
        <taxon>Gunneridae</taxon>
        <taxon>Pentapetalae</taxon>
        <taxon>rosids</taxon>
        <taxon>fabids</taxon>
        <taxon>Rosales</taxon>
        <taxon>Moraceae</taxon>
        <taxon>Ficeae</taxon>
        <taxon>Ficus</taxon>
    </lineage>
</organism>
<evidence type="ECO:0000313" key="4">
    <source>
        <dbReference type="EMBL" id="GMN33909.1"/>
    </source>
</evidence>
<dbReference type="GO" id="GO:0020037">
    <property type="term" value="F:heme binding"/>
    <property type="evidence" value="ECO:0007669"/>
    <property type="project" value="InterPro"/>
</dbReference>
<dbReference type="Pfam" id="PF00067">
    <property type="entry name" value="p450"/>
    <property type="match status" value="1"/>
</dbReference>
<keyword evidence="2" id="KW-0479">Metal-binding</keyword>
<reference evidence="4" key="1">
    <citation type="submission" date="2023-07" db="EMBL/GenBank/DDBJ databases">
        <title>draft genome sequence of fig (Ficus carica).</title>
        <authorList>
            <person name="Takahashi T."/>
            <person name="Nishimura K."/>
        </authorList>
    </citation>
    <scope>NUCLEOTIDE SEQUENCE</scope>
</reference>
<dbReference type="Proteomes" id="UP001187192">
    <property type="component" value="Unassembled WGS sequence"/>
</dbReference>
<dbReference type="AlphaFoldDB" id="A0AA88DCU1"/>
<gene>
    <name evidence="4" type="ORF">TIFTF001_004405</name>
</gene>
<dbReference type="Gene3D" id="1.10.630.10">
    <property type="entry name" value="Cytochrome P450"/>
    <property type="match status" value="1"/>
</dbReference>
<evidence type="ECO:0000256" key="1">
    <source>
        <dbReference type="ARBA" id="ARBA00010617"/>
    </source>
</evidence>
<dbReference type="GO" id="GO:0016705">
    <property type="term" value="F:oxidoreductase activity, acting on paired donors, with incorporation or reduction of molecular oxygen"/>
    <property type="evidence" value="ECO:0007669"/>
    <property type="project" value="InterPro"/>
</dbReference>
<sequence>MSIFPLSKHLWQEQNLTTLLLQYQHPFFLSVLLIKFLLLVIRHINRSSSSDRVLNLPPSPPRLPLIGNLHQLGRFPHRSLREVRPCTAPALGQFSNPSGLFSRFGERNRQEPRRCLLRSAQNDGELCLSLRRKRHGLFSIQRSVREEEVERLVDRVRKVCLTSGSSSTSCVNLSHILRSTSNNIISRCIIGQRFDTEDELAGSGGTSRFEELAKRLSLQFSAFCVGDLFPYFGWIDVLRGFVASLKSTSRALDAFYNQVIEDHKKTMVGSKASSTKDFVDVLLQLQKDGSMVDFELTNDHVKAIIQVIR</sequence>